<proteinExistence type="predicted"/>
<dbReference type="Gene3D" id="3.30.70.100">
    <property type="match status" value="1"/>
</dbReference>
<dbReference type="SUPFAM" id="SSF54909">
    <property type="entry name" value="Dimeric alpha+beta barrel"/>
    <property type="match status" value="1"/>
</dbReference>
<evidence type="ECO:0008006" key="3">
    <source>
        <dbReference type="Google" id="ProtNLM"/>
    </source>
</evidence>
<dbReference type="Proteomes" id="UP000612808">
    <property type="component" value="Unassembled WGS sequence"/>
</dbReference>
<reference evidence="1" key="1">
    <citation type="submission" date="2021-01" db="EMBL/GenBank/DDBJ databases">
        <title>Whole genome shotgun sequence of Actinocatenispora rupis NBRC 107355.</title>
        <authorList>
            <person name="Komaki H."/>
            <person name="Tamura T."/>
        </authorList>
    </citation>
    <scope>NUCLEOTIDE SEQUENCE</scope>
    <source>
        <strain evidence="1">NBRC 107355</strain>
    </source>
</reference>
<dbReference type="AlphaFoldDB" id="A0A8J3J0G4"/>
<organism evidence="1 2">
    <name type="scientific">Actinocatenispora rupis</name>
    <dbReference type="NCBI Taxonomy" id="519421"/>
    <lineage>
        <taxon>Bacteria</taxon>
        <taxon>Bacillati</taxon>
        <taxon>Actinomycetota</taxon>
        <taxon>Actinomycetes</taxon>
        <taxon>Micromonosporales</taxon>
        <taxon>Micromonosporaceae</taxon>
        <taxon>Actinocatenispora</taxon>
    </lineage>
</organism>
<protein>
    <recommendedName>
        <fullName evidence="3">ABM domain-containing protein</fullName>
    </recommendedName>
</protein>
<accession>A0A8J3J0G4</accession>
<evidence type="ECO:0000313" key="2">
    <source>
        <dbReference type="Proteomes" id="UP000612808"/>
    </source>
</evidence>
<evidence type="ECO:0000313" key="1">
    <source>
        <dbReference type="EMBL" id="GID11933.1"/>
    </source>
</evidence>
<dbReference type="InterPro" id="IPR011008">
    <property type="entry name" value="Dimeric_a/b-barrel"/>
</dbReference>
<comment type="caution">
    <text evidence="1">The sequence shown here is derived from an EMBL/GenBank/DDBJ whole genome shotgun (WGS) entry which is preliminary data.</text>
</comment>
<dbReference type="EMBL" id="BOMB01000015">
    <property type="protein sequence ID" value="GID11933.1"/>
    <property type="molecule type" value="Genomic_DNA"/>
</dbReference>
<keyword evidence="2" id="KW-1185">Reference proteome</keyword>
<gene>
    <name evidence="1" type="ORF">Aru02nite_28220</name>
</gene>
<dbReference type="RefSeq" id="WP_203657920.1">
    <property type="nucleotide sequence ID" value="NZ_BAAAZM010000005.1"/>
</dbReference>
<name>A0A8J3J0G4_9ACTN</name>
<sequence>MYAVVREWPFHAARMAEARDRVAAYDARMREQPGYQGSILIDLGHGHRVTVTLWRSAAHAAAARAVLDPTIHRLLDPLLVAPSQIVAVGEVVETDVGPVK</sequence>